<dbReference type="SUPFAM" id="SSF56784">
    <property type="entry name" value="HAD-like"/>
    <property type="match status" value="1"/>
</dbReference>
<dbReference type="RefSeq" id="WP_247213373.1">
    <property type="nucleotide sequence ID" value="NZ_JAINVB010000002.1"/>
</dbReference>
<dbReference type="EMBL" id="JAINVB010000002">
    <property type="protein sequence ID" value="MCK0089064.1"/>
    <property type="molecule type" value="Genomic_DNA"/>
</dbReference>
<sequence length="155" mass="18147">MIEYLRDRQKNGDKLILWTCRVDDMLQKAIEWCKENELTFDAVNENLPEIIENFGSDTRKIFANEYIDDRNIWPLENGVADVLYLCDGKSCGDTCPGVECKYTSDIAHARNFIKGDYDSYWEKESEIKEPDSHEKSSMELWAERESRNCLQTRST</sequence>
<dbReference type="InterPro" id="IPR023214">
    <property type="entry name" value="HAD_sf"/>
</dbReference>
<proteinExistence type="predicted"/>
<dbReference type="Gene3D" id="3.40.50.1000">
    <property type="entry name" value="HAD superfamily/HAD-like"/>
    <property type="match status" value="1"/>
</dbReference>
<accession>A0AAW5FB26</accession>
<reference evidence="1" key="1">
    <citation type="journal article" date="2022" name="Cell Host Microbe">
        <title>Colonization of the live biotherapeutic product VE303 and modulation of the microbiota and metabolites in healthy volunteers.</title>
        <authorList>
            <person name="Dsouza M."/>
            <person name="Menon R."/>
            <person name="Crossette E."/>
            <person name="Bhattarai S.K."/>
            <person name="Schneider J."/>
            <person name="Kim Y.G."/>
            <person name="Reddy S."/>
            <person name="Caballero S."/>
            <person name="Felix C."/>
            <person name="Cornacchione L."/>
            <person name="Hendrickson J."/>
            <person name="Watson A.R."/>
            <person name="Minot S.S."/>
            <person name="Greenfield N."/>
            <person name="Schopf L."/>
            <person name="Szabady R."/>
            <person name="Patarroyo J."/>
            <person name="Smith W."/>
            <person name="Harrison P."/>
            <person name="Kuijper E.J."/>
            <person name="Kelly C.P."/>
            <person name="Olle B."/>
            <person name="Bobilev D."/>
            <person name="Silber J.L."/>
            <person name="Bucci V."/>
            <person name="Roberts B."/>
            <person name="Faith J."/>
            <person name="Norman J.M."/>
        </authorList>
    </citation>
    <scope>NUCLEOTIDE SEQUENCE</scope>
    <source>
        <strain evidence="1">VE303-04</strain>
    </source>
</reference>
<evidence type="ECO:0000313" key="2">
    <source>
        <dbReference type="Proteomes" id="UP001203136"/>
    </source>
</evidence>
<organism evidence="1 2">
    <name type="scientific">Clostridium symbiosum</name>
    <name type="common">Bacteroides symbiosus</name>
    <dbReference type="NCBI Taxonomy" id="1512"/>
    <lineage>
        <taxon>Bacteria</taxon>
        <taxon>Bacillati</taxon>
        <taxon>Bacillota</taxon>
        <taxon>Clostridia</taxon>
        <taxon>Lachnospirales</taxon>
        <taxon>Lachnospiraceae</taxon>
        <taxon>Otoolea</taxon>
    </lineage>
</organism>
<name>A0AAW5FB26_CLOSY</name>
<dbReference type="InterPro" id="IPR036412">
    <property type="entry name" value="HAD-like_sf"/>
</dbReference>
<dbReference type="AlphaFoldDB" id="A0AAW5FB26"/>
<protein>
    <submittedName>
        <fullName evidence="1">Uncharacterized protein</fullName>
    </submittedName>
</protein>
<gene>
    <name evidence="1" type="ORF">K5I21_24980</name>
</gene>
<comment type="caution">
    <text evidence="1">The sequence shown here is derived from an EMBL/GenBank/DDBJ whole genome shotgun (WGS) entry which is preliminary data.</text>
</comment>
<dbReference type="Proteomes" id="UP001203136">
    <property type="component" value="Unassembled WGS sequence"/>
</dbReference>
<evidence type="ECO:0000313" key="1">
    <source>
        <dbReference type="EMBL" id="MCK0089064.1"/>
    </source>
</evidence>